<feature type="compositionally biased region" description="Polar residues" evidence="1">
    <location>
        <begin position="120"/>
        <end position="134"/>
    </location>
</feature>
<gene>
    <name evidence="2" type="ORF">TanjilG_05316</name>
</gene>
<name>A0A4P1QW82_LUPAN</name>
<proteinExistence type="predicted"/>
<feature type="region of interest" description="Disordered" evidence="1">
    <location>
        <begin position="75"/>
        <end position="134"/>
    </location>
</feature>
<dbReference type="Proteomes" id="UP000188354">
    <property type="component" value="Chromosome LG16"/>
</dbReference>
<reference evidence="2 3" key="1">
    <citation type="journal article" date="2017" name="Plant Biotechnol. J.">
        <title>A comprehensive draft genome sequence for lupin (Lupinus angustifolius), an emerging health food: insights into plant-microbe interactions and legume evolution.</title>
        <authorList>
            <person name="Hane J.K."/>
            <person name="Ming Y."/>
            <person name="Kamphuis L.G."/>
            <person name="Nelson M.N."/>
            <person name="Garg G."/>
            <person name="Atkins C.A."/>
            <person name="Bayer P.E."/>
            <person name="Bravo A."/>
            <person name="Bringans S."/>
            <person name="Cannon S."/>
            <person name="Edwards D."/>
            <person name="Foley R."/>
            <person name="Gao L.L."/>
            <person name="Harrison M.J."/>
            <person name="Huang W."/>
            <person name="Hurgobin B."/>
            <person name="Li S."/>
            <person name="Liu C.W."/>
            <person name="McGrath A."/>
            <person name="Morahan G."/>
            <person name="Murray J."/>
            <person name="Weller J."/>
            <person name="Jian J."/>
            <person name="Singh K.B."/>
        </authorList>
    </citation>
    <scope>NUCLEOTIDE SEQUENCE [LARGE SCALE GENOMIC DNA]</scope>
    <source>
        <strain evidence="3">cv. Tanjil</strain>
        <tissue evidence="2">Whole plant</tissue>
    </source>
</reference>
<accession>A0A4P1QW82</accession>
<dbReference type="AlphaFoldDB" id="A0A4P1QW82"/>
<organism evidence="2 3">
    <name type="scientific">Lupinus angustifolius</name>
    <name type="common">Narrow-leaved blue lupine</name>
    <dbReference type="NCBI Taxonomy" id="3871"/>
    <lineage>
        <taxon>Eukaryota</taxon>
        <taxon>Viridiplantae</taxon>
        <taxon>Streptophyta</taxon>
        <taxon>Embryophyta</taxon>
        <taxon>Tracheophyta</taxon>
        <taxon>Spermatophyta</taxon>
        <taxon>Magnoliopsida</taxon>
        <taxon>eudicotyledons</taxon>
        <taxon>Gunneridae</taxon>
        <taxon>Pentapetalae</taxon>
        <taxon>rosids</taxon>
        <taxon>fabids</taxon>
        <taxon>Fabales</taxon>
        <taxon>Fabaceae</taxon>
        <taxon>Papilionoideae</taxon>
        <taxon>50 kb inversion clade</taxon>
        <taxon>genistoids sensu lato</taxon>
        <taxon>core genistoids</taxon>
        <taxon>Genisteae</taxon>
        <taxon>Lupinus</taxon>
    </lineage>
</organism>
<evidence type="ECO:0000256" key="1">
    <source>
        <dbReference type="SAM" id="MobiDB-lite"/>
    </source>
</evidence>
<evidence type="ECO:0000313" key="2">
    <source>
        <dbReference type="EMBL" id="OIV95768.1"/>
    </source>
</evidence>
<protein>
    <submittedName>
        <fullName evidence="2">Uncharacterized protein</fullName>
    </submittedName>
</protein>
<sequence length="156" mass="16493">MKTLTVSSDGGGVNTAVRSQDEGRGSGRHSGSRILQQGAVRADPTSSTSIVTLEKLPIIHQPPTKSLKRRLRGLRREGSKFGEPTSMKTLTVSSNGGGVNTAVRSEDEGRGSGRHSGSRILQQGAVTADPTSSTSIVTLEKLPIIHQPPTTSLKRR</sequence>
<evidence type="ECO:0000313" key="3">
    <source>
        <dbReference type="Proteomes" id="UP000188354"/>
    </source>
</evidence>
<dbReference type="Gramene" id="OIV95768">
    <property type="protein sequence ID" value="OIV95768"/>
    <property type="gene ID" value="TanjilG_05316"/>
</dbReference>
<feature type="region of interest" description="Disordered" evidence="1">
    <location>
        <begin position="1"/>
        <end position="49"/>
    </location>
</feature>
<keyword evidence="3" id="KW-1185">Reference proteome</keyword>
<dbReference type="EMBL" id="CM007376">
    <property type="protein sequence ID" value="OIV95768.1"/>
    <property type="molecule type" value="Genomic_DNA"/>
</dbReference>